<sequence length="319" mass="35696">MAIKPASSRKPCLRQQAVATSSPAIFVSLSVAVIAPRASRPYCQCGKPNEIADILVNYIQPLFSQLPPELRLKIWKLNLPTTRVVPISCSVASPSLRDAPLCTTNQFFAGCTSDASVPVNLHVCAESRADALKHFQRAFGFARLPGHIYFNPASDILYFGPQDGYMAADAQFHTCLSMCDPSELASVRRIAISDALFWVGESYNSMTAASLTFEVFRQLSVRMPALQQIIFVPREQDEVSMPVLTEERMFQQIMMAIRTVCHRVPSSAAMSKRHAIMTAVGILSVFLYSERLAFIHFVFFLSRCLIERRFSRIDDMRKT</sequence>
<dbReference type="PANTHER" id="PTHR35910">
    <property type="entry name" value="2EXR DOMAIN-CONTAINING PROTEIN"/>
    <property type="match status" value="1"/>
</dbReference>
<accession>A0A9P7MIA9</accession>
<keyword evidence="4" id="KW-1185">Reference proteome</keyword>
<evidence type="ECO:0000259" key="2">
    <source>
        <dbReference type="Pfam" id="PF20150"/>
    </source>
</evidence>
<dbReference type="Pfam" id="PF20150">
    <property type="entry name" value="2EXR"/>
    <property type="match status" value="1"/>
</dbReference>
<feature type="domain" description="2EXR" evidence="2">
    <location>
        <begin position="61"/>
        <end position="157"/>
    </location>
</feature>
<dbReference type="EMBL" id="SRPO01000025">
    <property type="protein sequence ID" value="KAG5947431.1"/>
    <property type="molecule type" value="Genomic_DNA"/>
</dbReference>
<dbReference type="InterPro" id="IPR045518">
    <property type="entry name" value="2EXR"/>
</dbReference>
<keyword evidence="1" id="KW-0472">Membrane</keyword>
<evidence type="ECO:0000256" key="1">
    <source>
        <dbReference type="SAM" id="Phobius"/>
    </source>
</evidence>
<dbReference type="Proteomes" id="UP000706124">
    <property type="component" value="Unassembled WGS sequence"/>
</dbReference>
<comment type="caution">
    <text evidence="3">The sequence shown here is derived from an EMBL/GenBank/DDBJ whole genome shotgun (WGS) entry which is preliminary data.</text>
</comment>
<dbReference type="AlphaFoldDB" id="A0A9P7MIA9"/>
<dbReference type="OrthoDB" id="3557569at2759"/>
<proteinExistence type="predicted"/>
<protein>
    <recommendedName>
        <fullName evidence="2">2EXR domain-containing protein</fullName>
    </recommendedName>
</protein>
<evidence type="ECO:0000313" key="4">
    <source>
        <dbReference type="Proteomes" id="UP000706124"/>
    </source>
</evidence>
<gene>
    <name evidence="3" type="ORF">E4U60_003081</name>
</gene>
<keyword evidence="1" id="KW-1133">Transmembrane helix</keyword>
<feature type="transmembrane region" description="Helical" evidence="1">
    <location>
        <begin position="275"/>
        <end position="302"/>
    </location>
</feature>
<organism evidence="3 4">
    <name type="scientific">Claviceps pazoutovae</name>
    <dbReference type="NCBI Taxonomy" id="1649127"/>
    <lineage>
        <taxon>Eukaryota</taxon>
        <taxon>Fungi</taxon>
        <taxon>Dikarya</taxon>
        <taxon>Ascomycota</taxon>
        <taxon>Pezizomycotina</taxon>
        <taxon>Sordariomycetes</taxon>
        <taxon>Hypocreomycetidae</taxon>
        <taxon>Hypocreales</taxon>
        <taxon>Clavicipitaceae</taxon>
        <taxon>Claviceps</taxon>
    </lineage>
</organism>
<evidence type="ECO:0000313" key="3">
    <source>
        <dbReference type="EMBL" id="KAG5947431.1"/>
    </source>
</evidence>
<dbReference type="PANTHER" id="PTHR35910:SF6">
    <property type="entry name" value="2EXR DOMAIN-CONTAINING PROTEIN"/>
    <property type="match status" value="1"/>
</dbReference>
<name>A0A9P7MIA9_9HYPO</name>
<reference evidence="3 4" key="1">
    <citation type="journal article" date="2020" name="bioRxiv">
        <title>Whole genome comparisons of ergot fungi reveals the divergence and evolution of species within the genus Claviceps are the result of varying mechanisms driving genome evolution and host range expansion.</title>
        <authorList>
            <person name="Wyka S.A."/>
            <person name="Mondo S.J."/>
            <person name="Liu M."/>
            <person name="Dettman J."/>
            <person name="Nalam V."/>
            <person name="Broders K.D."/>
        </authorList>
    </citation>
    <scope>NUCLEOTIDE SEQUENCE [LARGE SCALE GENOMIC DNA]</scope>
    <source>
        <strain evidence="3 4">CCC 1485</strain>
    </source>
</reference>
<keyword evidence="1" id="KW-0812">Transmembrane</keyword>